<evidence type="ECO:0000259" key="1">
    <source>
        <dbReference type="Pfam" id="PF13391"/>
    </source>
</evidence>
<proteinExistence type="predicted"/>
<dbReference type="GO" id="GO:0004519">
    <property type="term" value="F:endonuclease activity"/>
    <property type="evidence" value="ECO:0007669"/>
    <property type="project" value="UniProtKB-KW"/>
</dbReference>
<keyword evidence="2" id="KW-0378">Hydrolase</keyword>
<organism evidence="2 3">
    <name type="scientific">Nocardia higoensis</name>
    <dbReference type="NCBI Taxonomy" id="228599"/>
    <lineage>
        <taxon>Bacteria</taxon>
        <taxon>Bacillati</taxon>
        <taxon>Actinomycetota</taxon>
        <taxon>Actinomycetes</taxon>
        <taxon>Mycobacteriales</taxon>
        <taxon>Nocardiaceae</taxon>
        <taxon>Nocardia</taxon>
    </lineage>
</organism>
<dbReference type="RefSeq" id="WP_194999948.1">
    <property type="nucleotide sequence ID" value="NZ_JADLQN010000001.1"/>
</dbReference>
<reference evidence="2 3" key="1">
    <citation type="submission" date="2020-10" db="EMBL/GenBank/DDBJ databases">
        <title>Identification of Nocardia species via Next-generation sequencing and recognition of intraspecies genetic diversity.</title>
        <authorList>
            <person name="Li P."/>
            <person name="Li P."/>
            <person name="Lu B."/>
        </authorList>
    </citation>
    <scope>NUCLEOTIDE SEQUENCE [LARGE SCALE GENOMIC DNA]</scope>
    <source>
        <strain evidence="2 3">BJ06-0143</strain>
    </source>
</reference>
<dbReference type="InterPro" id="IPR003615">
    <property type="entry name" value="HNH_nuc"/>
</dbReference>
<keyword evidence="2" id="KW-0255">Endonuclease</keyword>
<feature type="domain" description="HNH nuclease" evidence="1">
    <location>
        <begin position="224"/>
        <end position="273"/>
    </location>
</feature>
<protein>
    <submittedName>
        <fullName evidence="2">HNH endonuclease</fullName>
    </submittedName>
</protein>
<keyword evidence="3" id="KW-1185">Reference proteome</keyword>
<evidence type="ECO:0000313" key="3">
    <source>
        <dbReference type="Proteomes" id="UP000707731"/>
    </source>
</evidence>
<dbReference type="Pfam" id="PF13391">
    <property type="entry name" value="HNH_2"/>
    <property type="match status" value="1"/>
</dbReference>
<comment type="caution">
    <text evidence="2">The sequence shown here is derived from an EMBL/GenBank/DDBJ whole genome shotgun (WGS) entry which is preliminary data.</text>
</comment>
<dbReference type="EMBL" id="JADLQN010000001">
    <property type="protein sequence ID" value="MBF6352975.1"/>
    <property type="molecule type" value="Genomic_DNA"/>
</dbReference>
<evidence type="ECO:0000313" key="2">
    <source>
        <dbReference type="EMBL" id="MBF6352975.1"/>
    </source>
</evidence>
<gene>
    <name evidence="2" type="ORF">IU449_00165</name>
</gene>
<name>A0ABS0D3B2_9NOCA</name>
<keyword evidence="2" id="KW-0540">Nuclease</keyword>
<dbReference type="Proteomes" id="UP000707731">
    <property type="component" value="Unassembled WGS sequence"/>
</dbReference>
<accession>A0ABS0D3B2</accession>
<sequence>MGSGDVLDPETVTPDRRAWLVMSKSVYLRLGGGRKYDDDPSNHYSWDSFVPNSRQVKVGDVIAVWDNTELLGVSVIENIDVKDGTKHRGRCPGCNETGFKRRLRKKPTFRCDCGAEFDDPIQEEVPAKLYRSDYGQAWVDLSGVLGGKDLRALCLKDSSQNSFRELNWDKFRAAVGQKLGADYLAPVDVTAEQIRGGHAVRPVRVRLGQSNFRKKLLARYGPRCAFTGDLHQAVLEACHLYSYAKVGKHHEHGGVLLRRDLHTLFDRGDLAVNSVGLLDVSEPFRDFSIYGELHGKPLAIDISTKQADWFKLHWAMYRKADN</sequence>